<keyword evidence="2" id="KW-1185">Reference proteome</keyword>
<sequence length="363" mass="41456">MPRPSNAGLDSKRQEVISRVVAGEKASAILSWLETEGITISDATFKRRLKEWREEKALPPGRQKSTDDDVTKAVLQYVQNRKRKELPTDEEIQDALKPRDFQISCRQIKAIRLRHDVRRRDRAEHFISSEELVAAVLLRCSEPTGFPKDDELAQEMNSAGFNTSEKEIFSIRLKHKIKHPCRGANRHGRRRGVRHETPSSPDDSESDDEEVDFPPPACKLVQACHFTIIDLEPDAVVMIHQIAPAISKLTYDKVRSGVRTAREPRRVAELAADVLNLLNVPLCTVTSMYISNHYIVPDALFGVWVMPLQFHYEREKIDDDIVNDYDEPDEHYMDDTVIKIGQAIYLSKQAAVHTRMTALILSR</sequence>
<organism evidence="1 2">
    <name type="scientific">Neophaeococcomyces mojaviensis</name>
    <dbReference type="NCBI Taxonomy" id="3383035"/>
    <lineage>
        <taxon>Eukaryota</taxon>
        <taxon>Fungi</taxon>
        <taxon>Dikarya</taxon>
        <taxon>Ascomycota</taxon>
        <taxon>Pezizomycotina</taxon>
        <taxon>Eurotiomycetes</taxon>
        <taxon>Chaetothyriomycetidae</taxon>
        <taxon>Chaetothyriales</taxon>
        <taxon>Chaetothyriales incertae sedis</taxon>
        <taxon>Neophaeococcomyces</taxon>
    </lineage>
</organism>
<name>A0ACC3A3X1_9EURO</name>
<reference evidence="1" key="1">
    <citation type="submission" date="2022-10" db="EMBL/GenBank/DDBJ databases">
        <title>Culturing micro-colonial fungi from biological soil crusts in the Mojave desert and describing Neophaeococcomyces mojavensis, and introducing the new genera and species Taxawa tesnikishii.</title>
        <authorList>
            <person name="Kurbessoian T."/>
            <person name="Stajich J.E."/>
        </authorList>
    </citation>
    <scope>NUCLEOTIDE SEQUENCE</scope>
    <source>
        <strain evidence="1">JES_112</strain>
    </source>
</reference>
<evidence type="ECO:0000313" key="2">
    <source>
        <dbReference type="Proteomes" id="UP001172386"/>
    </source>
</evidence>
<dbReference type="Proteomes" id="UP001172386">
    <property type="component" value="Unassembled WGS sequence"/>
</dbReference>
<proteinExistence type="predicted"/>
<dbReference type="EMBL" id="JAPDRQ010000108">
    <property type="protein sequence ID" value="KAJ9654969.1"/>
    <property type="molecule type" value="Genomic_DNA"/>
</dbReference>
<protein>
    <submittedName>
        <fullName evidence="1">Uncharacterized protein</fullName>
    </submittedName>
</protein>
<evidence type="ECO:0000313" key="1">
    <source>
        <dbReference type="EMBL" id="KAJ9654969.1"/>
    </source>
</evidence>
<gene>
    <name evidence="1" type="ORF">H2198_006083</name>
</gene>
<comment type="caution">
    <text evidence="1">The sequence shown here is derived from an EMBL/GenBank/DDBJ whole genome shotgun (WGS) entry which is preliminary data.</text>
</comment>
<accession>A0ACC3A3X1</accession>